<dbReference type="PANTHER" id="PTHR43017:SF1">
    <property type="entry name" value="ACETYLTRANSFERASE YJL218W-RELATED"/>
    <property type="match status" value="1"/>
</dbReference>
<dbReference type="Pfam" id="PF00132">
    <property type="entry name" value="Hexapep"/>
    <property type="match status" value="1"/>
</dbReference>
<accession>A0A9D1PEB6</accession>
<dbReference type="FunFam" id="2.160.10.10:FF:000025">
    <property type="entry name" value="Hexapeptide-repeat containing-acetyltransferase"/>
    <property type="match status" value="1"/>
</dbReference>
<dbReference type="InterPro" id="IPR039369">
    <property type="entry name" value="LacA-like"/>
</dbReference>
<reference evidence="5" key="2">
    <citation type="submission" date="2021-04" db="EMBL/GenBank/DDBJ databases">
        <authorList>
            <person name="Gilroy R."/>
        </authorList>
    </citation>
    <scope>NUCLEOTIDE SEQUENCE</scope>
    <source>
        <strain evidence="5">CHK195-9823</strain>
    </source>
</reference>
<evidence type="ECO:0000256" key="1">
    <source>
        <dbReference type="ARBA" id="ARBA00007274"/>
    </source>
</evidence>
<keyword evidence="3 4" id="KW-0012">Acyltransferase</keyword>
<dbReference type="CDD" id="cd03357">
    <property type="entry name" value="LbH_MAT_GAT"/>
    <property type="match status" value="1"/>
</dbReference>
<dbReference type="SUPFAM" id="SSF51161">
    <property type="entry name" value="Trimeric LpxA-like enzymes"/>
    <property type="match status" value="1"/>
</dbReference>
<dbReference type="Gene3D" id="2.160.10.10">
    <property type="entry name" value="Hexapeptide repeat proteins"/>
    <property type="match status" value="1"/>
</dbReference>
<evidence type="ECO:0000256" key="3">
    <source>
        <dbReference type="ARBA" id="ARBA00023315"/>
    </source>
</evidence>
<evidence type="ECO:0000313" key="6">
    <source>
        <dbReference type="Proteomes" id="UP000886814"/>
    </source>
</evidence>
<dbReference type="Proteomes" id="UP000886814">
    <property type="component" value="Unassembled WGS sequence"/>
</dbReference>
<gene>
    <name evidence="5" type="ORF">H9747_11840</name>
</gene>
<dbReference type="PANTHER" id="PTHR43017">
    <property type="entry name" value="GALACTOSIDE O-ACETYLTRANSFERASE"/>
    <property type="match status" value="1"/>
</dbReference>
<reference evidence="5" key="1">
    <citation type="journal article" date="2021" name="PeerJ">
        <title>Extensive microbial diversity within the chicken gut microbiome revealed by metagenomics and culture.</title>
        <authorList>
            <person name="Gilroy R."/>
            <person name="Ravi A."/>
            <person name="Getino M."/>
            <person name="Pursley I."/>
            <person name="Horton D.L."/>
            <person name="Alikhan N.F."/>
            <person name="Baker D."/>
            <person name="Gharbi K."/>
            <person name="Hall N."/>
            <person name="Watson M."/>
            <person name="Adriaenssens E.M."/>
            <person name="Foster-Nyarko E."/>
            <person name="Jarju S."/>
            <person name="Secka A."/>
            <person name="Antonio M."/>
            <person name="Oren A."/>
            <person name="Chaudhuri R.R."/>
            <person name="La Ragione R."/>
            <person name="Hildebrand F."/>
            <person name="Pallen M.J."/>
        </authorList>
    </citation>
    <scope>NUCLEOTIDE SEQUENCE</scope>
    <source>
        <strain evidence="5">CHK195-9823</strain>
    </source>
</reference>
<evidence type="ECO:0000313" key="5">
    <source>
        <dbReference type="EMBL" id="HIV39664.1"/>
    </source>
</evidence>
<keyword evidence="2 4" id="KW-0808">Transferase</keyword>
<protein>
    <recommendedName>
        <fullName evidence="4">Acetyltransferase</fullName>
        <ecNumber evidence="4">2.3.1.-</ecNumber>
    </recommendedName>
</protein>
<dbReference type="InterPro" id="IPR011004">
    <property type="entry name" value="Trimer_LpxA-like_sf"/>
</dbReference>
<dbReference type="InterPro" id="IPR001451">
    <property type="entry name" value="Hexapep"/>
</dbReference>
<proteinExistence type="inferred from homology"/>
<dbReference type="AlphaFoldDB" id="A0A9D1PEB6"/>
<organism evidence="5 6">
    <name type="scientific">Candidatus Blautia stercorigallinarum</name>
    <dbReference type="NCBI Taxonomy" id="2838501"/>
    <lineage>
        <taxon>Bacteria</taxon>
        <taxon>Bacillati</taxon>
        <taxon>Bacillota</taxon>
        <taxon>Clostridia</taxon>
        <taxon>Lachnospirales</taxon>
        <taxon>Lachnospiraceae</taxon>
        <taxon>Blautia</taxon>
    </lineage>
</organism>
<evidence type="ECO:0000256" key="4">
    <source>
        <dbReference type="RuleBase" id="RU367021"/>
    </source>
</evidence>
<dbReference type="EMBL" id="DXIQ01000079">
    <property type="protein sequence ID" value="HIV39664.1"/>
    <property type="molecule type" value="Genomic_DNA"/>
</dbReference>
<comment type="similarity">
    <text evidence="1 4">Belongs to the transferase hexapeptide repeat family.</text>
</comment>
<comment type="caution">
    <text evidence="5">The sequence shown here is derived from an EMBL/GenBank/DDBJ whole genome shotgun (WGS) entry which is preliminary data.</text>
</comment>
<dbReference type="EC" id="2.3.1.-" evidence="4"/>
<name>A0A9D1PEB6_9FIRM</name>
<evidence type="ECO:0000256" key="2">
    <source>
        <dbReference type="ARBA" id="ARBA00022679"/>
    </source>
</evidence>
<sequence length="206" mass="23006">MDNRYRRDHGMAYFSDESVMAEQMVTKKLIREYNQVMPFEPEKGMECLNKTGMVHGESVYFEPPFHCEYGSHIILGENFYANAGCVMLDVGKITIGKNVLFGPNVAIYTAGHPIHPDSRNSGYEYGIPVTIGDNVWIGGSCVILPGVKIGNNAVIGAGSVVTKDIPDNVCAAGNPCKVIREITEEDRPYYYKKQRFDDEIWKKING</sequence>
<dbReference type="GO" id="GO:0008870">
    <property type="term" value="F:galactoside O-acetyltransferase activity"/>
    <property type="evidence" value="ECO:0007669"/>
    <property type="project" value="TreeGrafter"/>
</dbReference>